<feature type="domain" description="Alpha-(1,3)-fucosyltransferase FucT N-terminal" evidence="5">
    <location>
        <begin position="6"/>
        <end position="96"/>
    </location>
</feature>
<dbReference type="InterPro" id="IPR038577">
    <property type="entry name" value="GT10-like_C_sf"/>
</dbReference>
<dbReference type="SMR" id="A0A174JEB8"/>
<organism evidence="6 7">
    <name type="scientific">Enterocloster clostridioformis</name>
    <dbReference type="NCBI Taxonomy" id="1531"/>
    <lineage>
        <taxon>Bacteria</taxon>
        <taxon>Bacillati</taxon>
        <taxon>Bacillota</taxon>
        <taxon>Clostridia</taxon>
        <taxon>Lachnospirales</taxon>
        <taxon>Lachnospiraceae</taxon>
        <taxon>Enterocloster</taxon>
    </lineage>
</organism>
<feature type="domain" description="Fucosyltransferase C-terminal" evidence="4">
    <location>
        <begin position="202"/>
        <end position="286"/>
    </location>
</feature>
<dbReference type="InterPro" id="IPR041058">
    <property type="entry name" value="FucT_N"/>
</dbReference>
<evidence type="ECO:0000313" key="6">
    <source>
        <dbReference type="EMBL" id="CUO96981.1"/>
    </source>
</evidence>
<dbReference type="GO" id="GO:0008417">
    <property type="term" value="F:fucosyltransferase activity"/>
    <property type="evidence" value="ECO:0007669"/>
    <property type="project" value="InterPro"/>
</dbReference>
<keyword evidence="2 6" id="KW-0328">Glycosyltransferase</keyword>
<dbReference type="InterPro" id="IPR001503">
    <property type="entry name" value="Glyco_trans_10"/>
</dbReference>
<evidence type="ECO:0000256" key="1">
    <source>
        <dbReference type="ARBA" id="ARBA00008919"/>
    </source>
</evidence>
<keyword evidence="3 6" id="KW-0808">Transferase</keyword>
<evidence type="ECO:0000313" key="7">
    <source>
        <dbReference type="Proteomes" id="UP000095512"/>
    </source>
</evidence>
<comment type="similarity">
    <text evidence="1">Belongs to the glycosyltransferase 10 family.</text>
</comment>
<protein>
    <submittedName>
        <fullName evidence="6">Glycosyltransferase family 10 (Fucosyltransferase)</fullName>
    </submittedName>
</protein>
<gene>
    <name evidence="6" type="ORF">ERS852480_02336</name>
</gene>
<dbReference type="SUPFAM" id="SSF53756">
    <property type="entry name" value="UDP-Glycosyltransferase/glycogen phosphorylase"/>
    <property type="match status" value="1"/>
</dbReference>
<evidence type="ECO:0000256" key="3">
    <source>
        <dbReference type="ARBA" id="ARBA00022679"/>
    </source>
</evidence>
<dbReference type="InterPro" id="IPR042574">
    <property type="entry name" value="FucT_N_sf"/>
</dbReference>
<dbReference type="Gene3D" id="3.40.50.11660">
    <property type="entry name" value="Glycosyl transferase family 10, C-terminal domain"/>
    <property type="match status" value="1"/>
</dbReference>
<dbReference type="Proteomes" id="UP000095512">
    <property type="component" value="Unassembled WGS sequence"/>
</dbReference>
<dbReference type="PANTHER" id="PTHR11929:SF194">
    <property type="entry name" value="ALPHA-(1,3)-FUCOSYLTRANSFERASE 10"/>
    <property type="match status" value="1"/>
</dbReference>
<dbReference type="InterPro" id="IPR055270">
    <property type="entry name" value="Glyco_tran_10_C"/>
</dbReference>
<dbReference type="RefSeq" id="WP_057571872.1">
    <property type="nucleotide sequence ID" value="NZ_CAOSKL010000018.1"/>
</dbReference>
<evidence type="ECO:0000259" key="4">
    <source>
        <dbReference type="Pfam" id="PF00852"/>
    </source>
</evidence>
<proteinExistence type="inferred from homology"/>
<reference evidence="6 7" key="1">
    <citation type="submission" date="2015-09" db="EMBL/GenBank/DDBJ databases">
        <authorList>
            <consortium name="Pathogen Informatics"/>
        </authorList>
    </citation>
    <scope>NUCLEOTIDE SEQUENCE [LARGE SCALE GENOMIC DNA]</scope>
    <source>
        <strain evidence="6 7">2789STDY5834865</strain>
    </source>
</reference>
<dbReference type="GO" id="GO:0016020">
    <property type="term" value="C:membrane"/>
    <property type="evidence" value="ECO:0007669"/>
    <property type="project" value="InterPro"/>
</dbReference>
<dbReference type="Gene3D" id="3.40.50.11650">
    <property type="entry name" value="Glycosyl transferase family 10, N-terminal domain"/>
    <property type="match status" value="1"/>
</dbReference>
<dbReference type="Pfam" id="PF00852">
    <property type="entry name" value="Glyco_transf_10"/>
    <property type="match status" value="1"/>
</dbReference>
<evidence type="ECO:0000259" key="5">
    <source>
        <dbReference type="Pfam" id="PF18025"/>
    </source>
</evidence>
<evidence type="ECO:0000256" key="2">
    <source>
        <dbReference type="ARBA" id="ARBA00022676"/>
    </source>
</evidence>
<dbReference type="PANTHER" id="PTHR11929">
    <property type="entry name" value="ALPHA- 1,3 -FUCOSYLTRANSFERASE"/>
    <property type="match status" value="1"/>
</dbReference>
<sequence>MKTVKIQFVDMPMEFDVNDNFILTMLRKHYEVELTENPDFLFYSFGGLEFLKKQDCVRIYVGGEPIIPNFNDCDYAFGYVTDLSFADRYLSIPEFLAGGNGYDICKGIEDRRAVNNQMLNRKFCNFVYSNRKGVGAQLREALCKKLMQYKKVDCPGRVLHNIDNVLAPRYIASKDAKYAPASVDGESNAEGLAVLDDSWHVDKRRFLRQYKFTIAFENVALEGFTSEKLYDPIHACSIPIYWGNPKVTERFNKDAFINCNDYDNDIDKVVRRVIELDQDDEAYMHMLRQNPVTDKLDYHGADRLEEYLVHIIEKGKILVRNQDATDAWPHISLNAAYIWRQNGWDPLVEQHIVTPPASYQKERTVGGLISAELTRKQRLKEAWKIGFPNSFLLAKKIYNKLR</sequence>
<dbReference type="Pfam" id="PF18025">
    <property type="entry name" value="FucT_N"/>
    <property type="match status" value="1"/>
</dbReference>
<name>A0A174JEB8_9FIRM</name>
<accession>A0A174JEB8</accession>
<dbReference type="EMBL" id="CZAB01000018">
    <property type="protein sequence ID" value="CUO96981.1"/>
    <property type="molecule type" value="Genomic_DNA"/>
</dbReference>
<dbReference type="AlphaFoldDB" id="A0A174JEB8"/>